<gene>
    <name evidence="2" type="ORF">ELS83_07510</name>
</gene>
<reference evidence="2 3" key="1">
    <citation type="submission" date="2018-12" db="EMBL/GenBank/DDBJ databases">
        <title>Marinifilum JC070 sp. nov., a marine bacterium isolated from Yongle Blue Hole in the South China Sea.</title>
        <authorList>
            <person name="Fu T."/>
        </authorList>
    </citation>
    <scope>NUCLEOTIDE SEQUENCE [LARGE SCALE GENOMIC DNA]</scope>
    <source>
        <strain evidence="2 3">JC070</strain>
    </source>
</reference>
<keyword evidence="1" id="KW-0472">Membrane</keyword>
<organism evidence="2 3">
    <name type="scientific">Marinifilum caeruleilacunae</name>
    <dbReference type="NCBI Taxonomy" id="2499076"/>
    <lineage>
        <taxon>Bacteria</taxon>
        <taxon>Pseudomonadati</taxon>
        <taxon>Bacteroidota</taxon>
        <taxon>Bacteroidia</taxon>
        <taxon>Marinilabiliales</taxon>
        <taxon>Marinifilaceae</taxon>
    </lineage>
</organism>
<proteinExistence type="predicted"/>
<keyword evidence="3" id="KW-1185">Reference proteome</keyword>
<evidence type="ECO:0000256" key="1">
    <source>
        <dbReference type="SAM" id="Phobius"/>
    </source>
</evidence>
<dbReference type="InterPro" id="IPR022134">
    <property type="entry name" value="DUF3667"/>
</dbReference>
<keyword evidence="1" id="KW-0812">Transmembrane</keyword>
<feature type="transmembrane region" description="Helical" evidence="1">
    <location>
        <begin position="148"/>
        <end position="172"/>
    </location>
</feature>
<sequence length="237" mass="27134">MNTCIKCNSEVQSNYCPNCGHPQKVERINGRYILSEVTNVLNFQKGILYTTKELLIRPGHNIRTFISEDRNRLVKPIVFILVTSLFYTLFLRIFNFEDAYINYSGTPESTSYAIFKWIQGNYGYSNMIMAVFIALWLKLLFRKYAFNFFEILILLCFVMGIGMLIYAVFGITQGLTGIHFMQIAAIVGFIYTTFALGQFFEQGKAMSYVKAFFAYILGMLSFSIAAVVIGILIDLIK</sequence>
<feature type="transmembrane region" description="Helical" evidence="1">
    <location>
        <begin position="212"/>
        <end position="233"/>
    </location>
</feature>
<comment type="caution">
    <text evidence="2">The sequence shown here is derived from an EMBL/GenBank/DDBJ whole genome shotgun (WGS) entry which is preliminary data.</text>
</comment>
<dbReference type="Proteomes" id="UP000732105">
    <property type="component" value="Unassembled WGS sequence"/>
</dbReference>
<feature type="transmembrane region" description="Helical" evidence="1">
    <location>
        <begin position="178"/>
        <end position="200"/>
    </location>
</feature>
<dbReference type="EMBL" id="RZNH01000009">
    <property type="protein sequence ID" value="NOU59662.1"/>
    <property type="molecule type" value="Genomic_DNA"/>
</dbReference>
<evidence type="ECO:0000313" key="3">
    <source>
        <dbReference type="Proteomes" id="UP000732105"/>
    </source>
</evidence>
<feature type="transmembrane region" description="Helical" evidence="1">
    <location>
        <begin position="122"/>
        <end position="141"/>
    </location>
</feature>
<dbReference type="Pfam" id="PF12412">
    <property type="entry name" value="DUF3667"/>
    <property type="match status" value="1"/>
</dbReference>
<keyword evidence="1" id="KW-1133">Transmembrane helix</keyword>
<protein>
    <submittedName>
        <fullName evidence="2">DUF3667 domain-containing protein</fullName>
    </submittedName>
</protein>
<evidence type="ECO:0000313" key="2">
    <source>
        <dbReference type="EMBL" id="NOU59662.1"/>
    </source>
</evidence>
<dbReference type="RefSeq" id="WP_171594937.1">
    <property type="nucleotide sequence ID" value="NZ_RZNH01000009.1"/>
</dbReference>
<accession>A0ABX1WUG5</accession>
<feature type="transmembrane region" description="Helical" evidence="1">
    <location>
        <begin position="73"/>
        <end position="94"/>
    </location>
</feature>
<name>A0ABX1WUG5_9BACT</name>